<keyword evidence="4" id="KW-0788">Thiol protease</keyword>
<dbReference type="Gene3D" id="3.40.395.10">
    <property type="entry name" value="Adenoviral Proteinase, Chain A"/>
    <property type="match status" value="1"/>
</dbReference>
<dbReference type="GO" id="GO:0016929">
    <property type="term" value="F:deSUMOylase activity"/>
    <property type="evidence" value="ECO:0007669"/>
    <property type="project" value="TreeGrafter"/>
</dbReference>
<evidence type="ECO:0000256" key="3">
    <source>
        <dbReference type="ARBA" id="ARBA00022801"/>
    </source>
</evidence>
<feature type="domain" description="Ubiquitin-like protease family profile" evidence="7">
    <location>
        <begin position="441"/>
        <end position="628"/>
    </location>
</feature>
<evidence type="ECO:0000256" key="1">
    <source>
        <dbReference type="ARBA" id="ARBA00005234"/>
    </source>
</evidence>
<organism evidence="8 9">
    <name type="scientific">Symbiochloris irregularis</name>
    <dbReference type="NCBI Taxonomy" id="706552"/>
    <lineage>
        <taxon>Eukaryota</taxon>
        <taxon>Viridiplantae</taxon>
        <taxon>Chlorophyta</taxon>
        <taxon>core chlorophytes</taxon>
        <taxon>Trebouxiophyceae</taxon>
        <taxon>Trebouxiales</taxon>
        <taxon>Trebouxiaceae</taxon>
        <taxon>Symbiochloris</taxon>
    </lineage>
</organism>
<feature type="compositionally biased region" description="Acidic residues" evidence="6">
    <location>
        <begin position="377"/>
        <end position="393"/>
    </location>
</feature>
<dbReference type="GO" id="GO:0006508">
    <property type="term" value="P:proteolysis"/>
    <property type="evidence" value="ECO:0007669"/>
    <property type="project" value="UniProtKB-KW"/>
</dbReference>
<comment type="caution">
    <text evidence="8">The sequence shown here is derived from an EMBL/GenBank/DDBJ whole genome shotgun (WGS) entry which is preliminary data.</text>
</comment>
<dbReference type="AlphaFoldDB" id="A0AAW1P001"/>
<dbReference type="PANTHER" id="PTHR12606:SF1">
    <property type="entry name" value="UBIQUITIN-LIKE-SPECIFIC PROTEASE 1A"/>
    <property type="match status" value="1"/>
</dbReference>
<feature type="coiled-coil region" evidence="5">
    <location>
        <begin position="231"/>
        <end position="260"/>
    </location>
</feature>
<feature type="compositionally biased region" description="Basic residues" evidence="6">
    <location>
        <begin position="318"/>
        <end position="328"/>
    </location>
</feature>
<sequence length="658" mass="73340">MPIGYREAYENVANFFKNRLTGKKRSRVESRAAEDPPAENVTNNEEQTAKKLRFDHTRTAPHRRQLATPAHPAIRDTDHAPAPRRANLPPQSPLASLTPAGQAACTREYQPVPAFEQPGPVDRQLSRRTAQPEYSFPKEVANGFTPGSETEIQPRQPKGADLEERDDYARLLNNQHRPRATSPHQHSPPSTSHALAIAPLANGIAAHTQTDAEATPSLQELYNRAAMPAMLEQQQHDAREERAQRERTELRQRLQEIQLRGKGLLERATAAIAGTTSPKGKPAPQHDESALVRETAEVLQRSRPSLPQAAKAPSKASSKARGKLKAVPKKPSPAPVKAQQQQGVVDLMSSSDDEDGDSTVVTDKRLTGAQQVSSADGESEGDESSQQESDISEAMDGLVLPGDRPSGPKPLTRKQRAAAERALSKGGNPDEVLVHHQGTNIEITRKMISCLLPRIWLNDEIMNVYVGLLQDRDSARRKRSTSNGTNGARPTHCHFFSSFFVNKLYKDEEAYNYKNVRRWTSPAKLKLAGQMSECVLQCDRIILPVHLGMHWTCAVIDLKRRELLYYDSMKGREPAIMDALRQWVADEFTDKLKQELDTSRWPIRYPDCPQQYNGCDCGVFALTFANYSARDAPMTFSQKHMELLRLKMASDIVHLALS</sequence>
<dbReference type="GO" id="GO:0005634">
    <property type="term" value="C:nucleus"/>
    <property type="evidence" value="ECO:0007669"/>
    <property type="project" value="TreeGrafter"/>
</dbReference>
<accession>A0AAW1P001</accession>
<dbReference type="GO" id="GO:0016926">
    <property type="term" value="P:protein desumoylation"/>
    <property type="evidence" value="ECO:0007669"/>
    <property type="project" value="TreeGrafter"/>
</dbReference>
<evidence type="ECO:0000313" key="9">
    <source>
        <dbReference type="Proteomes" id="UP001465755"/>
    </source>
</evidence>
<protein>
    <recommendedName>
        <fullName evidence="7">Ubiquitin-like protease family profile domain-containing protein</fullName>
    </recommendedName>
</protein>
<dbReference type="PANTHER" id="PTHR12606">
    <property type="entry name" value="SENTRIN/SUMO-SPECIFIC PROTEASE"/>
    <property type="match status" value="1"/>
</dbReference>
<dbReference type="PROSITE" id="PS50600">
    <property type="entry name" value="ULP_PROTEASE"/>
    <property type="match status" value="1"/>
</dbReference>
<dbReference type="InterPro" id="IPR003653">
    <property type="entry name" value="Peptidase_C48_C"/>
</dbReference>
<keyword evidence="9" id="KW-1185">Reference proteome</keyword>
<evidence type="ECO:0000256" key="6">
    <source>
        <dbReference type="SAM" id="MobiDB-lite"/>
    </source>
</evidence>
<dbReference type="SUPFAM" id="SSF54001">
    <property type="entry name" value="Cysteine proteinases"/>
    <property type="match status" value="1"/>
</dbReference>
<evidence type="ECO:0000256" key="5">
    <source>
        <dbReference type="SAM" id="Coils"/>
    </source>
</evidence>
<evidence type="ECO:0000256" key="2">
    <source>
        <dbReference type="ARBA" id="ARBA00022670"/>
    </source>
</evidence>
<dbReference type="EMBL" id="JALJOQ010000060">
    <property type="protein sequence ID" value="KAK9803343.1"/>
    <property type="molecule type" value="Genomic_DNA"/>
</dbReference>
<feature type="region of interest" description="Disordered" evidence="6">
    <location>
        <begin position="20"/>
        <end position="161"/>
    </location>
</feature>
<evidence type="ECO:0000259" key="7">
    <source>
        <dbReference type="PROSITE" id="PS50600"/>
    </source>
</evidence>
<evidence type="ECO:0000313" key="8">
    <source>
        <dbReference type="EMBL" id="KAK9803343.1"/>
    </source>
</evidence>
<gene>
    <name evidence="8" type="ORF">WJX73_005722</name>
</gene>
<dbReference type="InterPro" id="IPR038765">
    <property type="entry name" value="Papain-like_cys_pep_sf"/>
</dbReference>
<keyword evidence="2" id="KW-0645">Protease</keyword>
<keyword evidence="5" id="KW-0175">Coiled coil</keyword>
<feature type="compositionally biased region" description="Basic and acidic residues" evidence="6">
    <location>
        <begin position="47"/>
        <end position="58"/>
    </location>
</feature>
<reference evidence="8 9" key="1">
    <citation type="journal article" date="2024" name="Nat. Commun.">
        <title>Phylogenomics reveals the evolutionary origins of lichenization in chlorophyte algae.</title>
        <authorList>
            <person name="Puginier C."/>
            <person name="Libourel C."/>
            <person name="Otte J."/>
            <person name="Skaloud P."/>
            <person name="Haon M."/>
            <person name="Grisel S."/>
            <person name="Petersen M."/>
            <person name="Berrin J.G."/>
            <person name="Delaux P.M."/>
            <person name="Dal Grande F."/>
            <person name="Keller J."/>
        </authorList>
    </citation>
    <scope>NUCLEOTIDE SEQUENCE [LARGE SCALE GENOMIC DNA]</scope>
    <source>
        <strain evidence="8 9">SAG 2036</strain>
    </source>
</reference>
<evidence type="ECO:0000256" key="4">
    <source>
        <dbReference type="ARBA" id="ARBA00022807"/>
    </source>
</evidence>
<keyword evidence="3" id="KW-0378">Hydrolase</keyword>
<comment type="similarity">
    <text evidence="1">Belongs to the peptidase C48 family.</text>
</comment>
<dbReference type="Proteomes" id="UP001465755">
    <property type="component" value="Unassembled WGS sequence"/>
</dbReference>
<dbReference type="Pfam" id="PF02902">
    <property type="entry name" value="Peptidase_C48"/>
    <property type="match status" value="1"/>
</dbReference>
<proteinExistence type="inferred from homology"/>
<name>A0AAW1P001_9CHLO</name>
<feature type="region of interest" description="Disordered" evidence="6">
    <location>
        <begin position="295"/>
        <end position="431"/>
    </location>
</feature>